<dbReference type="InParanoid" id="G4YMP1"/>
<evidence type="ECO:0000256" key="1">
    <source>
        <dbReference type="SAM" id="Coils"/>
    </source>
</evidence>
<proteinExistence type="predicted"/>
<evidence type="ECO:0000313" key="2">
    <source>
        <dbReference type="EMBL" id="EGZ28916.1"/>
    </source>
</evidence>
<feature type="coiled-coil region" evidence="1">
    <location>
        <begin position="6"/>
        <end position="33"/>
    </location>
</feature>
<evidence type="ECO:0000313" key="3">
    <source>
        <dbReference type="Proteomes" id="UP000002640"/>
    </source>
</evidence>
<reference evidence="2 3" key="1">
    <citation type="journal article" date="2006" name="Science">
        <title>Phytophthora genome sequences uncover evolutionary origins and mechanisms of pathogenesis.</title>
        <authorList>
            <person name="Tyler B.M."/>
            <person name="Tripathy S."/>
            <person name="Zhang X."/>
            <person name="Dehal P."/>
            <person name="Jiang R.H."/>
            <person name="Aerts A."/>
            <person name="Arredondo F.D."/>
            <person name="Baxter L."/>
            <person name="Bensasson D."/>
            <person name="Beynon J.L."/>
            <person name="Chapman J."/>
            <person name="Damasceno C.M."/>
            <person name="Dorrance A.E."/>
            <person name="Dou D."/>
            <person name="Dickerman A.W."/>
            <person name="Dubchak I.L."/>
            <person name="Garbelotto M."/>
            <person name="Gijzen M."/>
            <person name="Gordon S.G."/>
            <person name="Govers F."/>
            <person name="Grunwald N.J."/>
            <person name="Huang W."/>
            <person name="Ivors K.L."/>
            <person name="Jones R.W."/>
            <person name="Kamoun S."/>
            <person name="Krampis K."/>
            <person name="Lamour K.H."/>
            <person name="Lee M.K."/>
            <person name="McDonald W.H."/>
            <person name="Medina M."/>
            <person name="Meijer H.J."/>
            <person name="Nordberg E.K."/>
            <person name="Maclean D.J."/>
            <person name="Ospina-Giraldo M.D."/>
            <person name="Morris P.F."/>
            <person name="Phuntumart V."/>
            <person name="Putnam N.H."/>
            <person name="Rash S."/>
            <person name="Rose J.K."/>
            <person name="Sakihama Y."/>
            <person name="Salamov A.A."/>
            <person name="Savidor A."/>
            <person name="Scheuring C.F."/>
            <person name="Smith B.M."/>
            <person name="Sobral B.W."/>
            <person name="Terry A."/>
            <person name="Torto-Alalibo T.A."/>
            <person name="Win J."/>
            <person name="Xu Z."/>
            <person name="Zhang H."/>
            <person name="Grigoriev I.V."/>
            <person name="Rokhsar D.S."/>
            <person name="Boore J.L."/>
        </authorList>
    </citation>
    <scope>NUCLEOTIDE SEQUENCE [LARGE SCALE GENOMIC DNA]</scope>
    <source>
        <strain evidence="2 3">P6497</strain>
    </source>
</reference>
<dbReference type="GeneID" id="20644807"/>
<accession>G4YMP1</accession>
<keyword evidence="1" id="KW-0175">Coiled coil</keyword>
<protein>
    <submittedName>
        <fullName evidence="2">Uncharacterized protein</fullName>
    </submittedName>
</protein>
<dbReference type="Proteomes" id="UP000002640">
    <property type="component" value="Unassembled WGS sequence"/>
</dbReference>
<organism evidence="2 3">
    <name type="scientific">Phytophthora sojae (strain P6497)</name>
    <name type="common">Soybean stem and root rot agent</name>
    <name type="synonym">Phytophthora megasperma f. sp. glycines</name>
    <dbReference type="NCBI Taxonomy" id="1094619"/>
    <lineage>
        <taxon>Eukaryota</taxon>
        <taxon>Sar</taxon>
        <taxon>Stramenopiles</taxon>
        <taxon>Oomycota</taxon>
        <taxon>Peronosporomycetes</taxon>
        <taxon>Peronosporales</taxon>
        <taxon>Peronosporaceae</taxon>
        <taxon>Phytophthora</taxon>
    </lineage>
</organism>
<dbReference type="SMR" id="G4YMP1"/>
<name>G4YMP1_PHYSP</name>
<gene>
    <name evidence="2" type="ORF">PHYSODRAFT_322531</name>
</gene>
<dbReference type="AlphaFoldDB" id="G4YMP1"/>
<dbReference type="KEGG" id="psoj:PHYSODRAFT_322531"/>
<sequence>MLLGMLAQQQQLIREQQQDMASLKTNMKAILDALTDRLEECRIAENVDARDRKQVCTEIREKREAQAAGEMLIVAGPENTVNKEVDGLTATGHRQEAVLTRSELPNPATHIRTFELTWELLTATSELELETDHNQFVLLDEQSDFHVSNLPKYS</sequence>
<dbReference type="RefSeq" id="XP_009516191.1">
    <property type="nucleotide sequence ID" value="XM_009517896.1"/>
</dbReference>
<dbReference type="EMBL" id="JH159151">
    <property type="protein sequence ID" value="EGZ28916.1"/>
    <property type="molecule type" value="Genomic_DNA"/>
</dbReference>
<keyword evidence="3" id="KW-1185">Reference proteome</keyword>